<evidence type="ECO:0000256" key="7">
    <source>
        <dbReference type="ARBA" id="ARBA00022989"/>
    </source>
</evidence>
<evidence type="ECO:0000256" key="12">
    <source>
        <dbReference type="PIRSR" id="PIRSR602401-1"/>
    </source>
</evidence>
<organism evidence="15 16">
    <name type="scientific">Spirodela intermedia</name>
    <name type="common">Intermediate duckweed</name>
    <dbReference type="NCBI Taxonomy" id="51605"/>
    <lineage>
        <taxon>Eukaryota</taxon>
        <taxon>Viridiplantae</taxon>
        <taxon>Streptophyta</taxon>
        <taxon>Embryophyta</taxon>
        <taxon>Tracheophyta</taxon>
        <taxon>Spermatophyta</taxon>
        <taxon>Magnoliopsida</taxon>
        <taxon>Liliopsida</taxon>
        <taxon>Araceae</taxon>
        <taxon>Lemnoideae</taxon>
        <taxon>Spirodela</taxon>
    </lineage>
</organism>
<dbReference type="SUPFAM" id="SSF48264">
    <property type="entry name" value="Cytochrome P450"/>
    <property type="match status" value="1"/>
</dbReference>
<dbReference type="Proteomes" id="UP000663760">
    <property type="component" value="Chromosome 16"/>
</dbReference>
<feature type="binding site" description="axial binding residue" evidence="12">
    <location>
        <position position="384"/>
    </location>
    <ligand>
        <name>heme</name>
        <dbReference type="ChEBI" id="CHEBI:30413"/>
    </ligand>
    <ligandPart>
        <name>Fe</name>
        <dbReference type="ChEBI" id="CHEBI:18248"/>
    </ligandPart>
</feature>
<proteinExistence type="inferred from homology"/>
<keyword evidence="7 14" id="KW-1133">Transmembrane helix</keyword>
<keyword evidence="5 14" id="KW-0812">Transmembrane</keyword>
<dbReference type="GO" id="GO:0004497">
    <property type="term" value="F:monooxygenase activity"/>
    <property type="evidence" value="ECO:0007669"/>
    <property type="project" value="UniProtKB-KW"/>
</dbReference>
<evidence type="ECO:0000256" key="2">
    <source>
        <dbReference type="ARBA" id="ARBA00004167"/>
    </source>
</evidence>
<dbReference type="GO" id="GO:0016705">
    <property type="term" value="F:oxidoreductase activity, acting on paired donors, with incorporation or reduction of molecular oxygen"/>
    <property type="evidence" value="ECO:0007669"/>
    <property type="project" value="InterPro"/>
</dbReference>
<keyword evidence="4 12" id="KW-0349">Heme</keyword>
<evidence type="ECO:0000256" key="14">
    <source>
        <dbReference type="SAM" id="Phobius"/>
    </source>
</evidence>
<dbReference type="EMBL" id="LR746279">
    <property type="protein sequence ID" value="CAA7409531.1"/>
    <property type="molecule type" value="Genomic_DNA"/>
</dbReference>
<dbReference type="PRINTS" id="PR00463">
    <property type="entry name" value="EP450I"/>
</dbReference>
<evidence type="ECO:0000256" key="3">
    <source>
        <dbReference type="ARBA" id="ARBA00010617"/>
    </source>
</evidence>
<keyword evidence="6 12" id="KW-0479">Metal-binding</keyword>
<accession>A0A7I8LHM7</accession>
<keyword evidence="11 14" id="KW-0472">Membrane</keyword>
<dbReference type="InterPro" id="IPR017972">
    <property type="entry name" value="Cyt_P450_CS"/>
</dbReference>
<dbReference type="GO" id="GO:0016020">
    <property type="term" value="C:membrane"/>
    <property type="evidence" value="ECO:0007669"/>
    <property type="project" value="UniProtKB-SubCell"/>
</dbReference>
<name>A0A7I8LHM7_SPIIN</name>
<dbReference type="PANTHER" id="PTHR47944:SF17">
    <property type="entry name" value="3,9-DIHYDROXYPTEROCARPAN 6A-MONOOXYGENASE"/>
    <property type="match status" value="1"/>
</dbReference>
<dbReference type="GO" id="GO:0005506">
    <property type="term" value="F:iron ion binding"/>
    <property type="evidence" value="ECO:0007669"/>
    <property type="project" value="InterPro"/>
</dbReference>
<evidence type="ECO:0000256" key="13">
    <source>
        <dbReference type="RuleBase" id="RU000461"/>
    </source>
</evidence>
<dbReference type="Gene3D" id="1.10.630.10">
    <property type="entry name" value="Cytochrome P450"/>
    <property type="match status" value="1"/>
</dbReference>
<dbReference type="PROSITE" id="PS00086">
    <property type="entry name" value="CYTOCHROME_P450"/>
    <property type="match status" value="1"/>
</dbReference>
<comment type="similarity">
    <text evidence="3 13">Belongs to the cytochrome P450 family.</text>
</comment>
<evidence type="ECO:0000256" key="1">
    <source>
        <dbReference type="ARBA" id="ARBA00001971"/>
    </source>
</evidence>
<keyword evidence="9 12" id="KW-0408">Iron</keyword>
<dbReference type="InterPro" id="IPR001128">
    <property type="entry name" value="Cyt_P450"/>
</dbReference>
<evidence type="ECO:0000256" key="9">
    <source>
        <dbReference type="ARBA" id="ARBA00023004"/>
    </source>
</evidence>
<sequence>MKGLFSWATVVLLGFVSLFFIMKLFSYFQPKPSLPPSPMALPVIGHFHLIGYRVHQSFHKLSAILRPLFHVMLGSVPFIVASDAAAARDILREHEKCFVDRKTAETITRTGSKEEARRFLGLLYEKAERRQEVDDGAALKRLSNNVICQMTMGRSCETDGEADQMMKIVEEAMAVMGTPNMADFQLRRRADEVHCSFDNLMERILVGEEAARKENSVKTAVAGAARSLLQVLLDIPISEQGSATDTASVTLEWALAELINHSSILRDARREIESVVGLSRLVEESDVPNLPLLHTIVKETLRLHSAFPIISRHSNAPCKIRGYSIPADSRVAINIWVVGRDPTHRDNLLEFQPEMFMVSGRSFGVDVKGQHFHLLPFGTGRRMCPGMSLALQLIHTTLANVMQCFELSIVGGMAEMTEGHGASLPRAHRLVGTPKARIKFLP</sequence>
<comment type="subcellular location">
    <subcellularLocation>
        <location evidence="2">Membrane</location>
        <topology evidence="2">Single-pass membrane protein</topology>
    </subcellularLocation>
</comment>
<dbReference type="Pfam" id="PF00067">
    <property type="entry name" value="p450"/>
    <property type="match status" value="1"/>
</dbReference>
<evidence type="ECO:0000256" key="11">
    <source>
        <dbReference type="ARBA" id="ARBA00023136"/>
    </source>
</evidence>
<dbReference type="GO" id="GO:0020037">
    <property type="term" value="F:heme binding"/>
    <property type="evidence" value="ECO:0007669"/>
    <property type="project" value="InterPro"/>
</dbReference>
<comment type="cofactor">
    <cofactor evidence="1 12">
        <name>heme</name>
        <dbReference type="ChEBI" id="CHEBI:30413"/>
    </cofactor>
</comment>
<dbReference type="InterPro" id="IPR036396">
    <property type="entry name" value="Cyt_P450_sf"/>
</dbReference>
<keyword evidence="8 13" id="KW-0560">Oxidoreductase</keyword>
<dbReference type="InterPro" id="IPR002401">
    <property type="entry name" value="Cyt_P450_E_grp-I"/>
</dbReference>
<evidence type="ECO:0000256" key="6">
    <source>
        <dbReference type="ARBA" id="ARBA00022723"/>
    </source>
</evidence>
<evidence type="ECO:0000313" key="15">
    <source>
        <dbReference type="EMBL" id="CAA7409531.1"/>
    </source>
</evidence>
<evidence type="ECO:0000256" key="10">
    <source>
        <dbReference type="ARBA" id="ARBA00023033"/>
    </source>
</evidence>
<dbReference type="OrthoDB" id="1103324at2759"/>
<keyword evidence="16" id="KW-1185">Reference proteome</keyword>
<dbReference type="PRINTS" id="PR00385">
    <property type="entry name" value="P450"/>
</dbReference>
<evidence type="ECO:0000256" key="4">
    <source>
        <dbReference type="ARBA" id="ARBA00022617"/>
    </source>
</evidence>
<gene>
    <name evidence="15" type="ORF">SI8410_16020209</name>
</gene>
<reference evidence="15" key="1">
    <citation type="submission" date="2020-02" db="EMBL/GenBank/DDBJ databases">
        <authorList>
            <person name="Scholz U."/>
            <person name="Mascher M."/>
            <person name="Fiebig A."/>
        </authorList>
    </citation>
    <scope>NUCLEOTIDE SEQUENCE</scope>
</reference>
<dbReference type="PANTHER" id="PTHR47944">
    <property type="entry name" value="CYTOCHROME P450 98A9"/>
    <property type="match status" value="1"/>
</dbReference>
<dbReference type="AlphaFoldDB" id="A0A7I8LHM7"/>
<feature type="transmembrane region" description="Helical" evidence="14">
    <location>
        <begin position="7"/>
        <end position="28"/>
    </location>
</feature>
<evidence type="ECO:0000256" key="5">
    <source>
        <dbReference type="ARBA" id="ARBA00022692"/>
    </source>
</evidence>
<evidence type="ECO:0000256" key="8">
    <source>
        <dbReference type="ARBA" id="ARBA00023002"/>
    </source>
</evidence>
<protein>
    <submittedName>
        <fullName evidence="15">Uncharacterized protein</fullName>
    </submittedName>
</protein>
<keyword evidence="10 13" id="KW-0503">Monooxygenase</keyword>
<evidence type="ECO:0000313" key="16">
    <source>
        <dbReference type="Proteomes" id="UP000663760"/>
    </source>
</evidence>